<dbReference type="EMBL" id="ABJL02000006">
    <property type="protein sequence ID" value="EDV07277.1"/>
    <property type="molecule type" value="Genomic_DNA"/>
</dbReference>
<proteinExistence type="predicted"/>
<reference evidence="1 2" key="2">
    <citation type="submission" date="2008-04" db="EMBL/GenBank/DDBJ databases">
        <authorList>
            <person name="Fulton L."/>
            <person name="Clifton S."/>
            <person name="Fulton B."/>
            <person name="Xu J."/>
            <person name="Minx P."/>
            <person name="Pepin K.H."/>
            <person name="Johnson M."/>
            <person name="Thiruvilangam P."/>
            <person name="Bhonagiri V."/>
            <person name="Nash W.E."/>
            <person name="Mardis E.R."/>
            <person name="Wilson R.K."/>
        </authorList>
    </citation>
    <scope>NUCLEOTIDE SEQUENCE [LARGE SCALE GENOMIC DNA]</scope>
    <source>
        <strain evidence="1 2">DSM 17393</strain>
    </source>
</reference>
<protein>
    <submittedName>
        <fullName evidence="1">Uncharacterized protein</fullName>
    </submittedName>
</protein>
<reference evidence="1 2" key="1">
    <citation type="submission" date="2008-04" db="EMBL/GenBank/DDBJ databases">
        <title>Draft genome sequence of Bacteroides intestinalis (DSM 17393).</title>
        <authorList>
            <person name="Sudarsanam P."/>
            <person name="Ley R."/>
            <person name="Guruge J."/>
            <person name="Turnbaugh P.J."/>
            <person name="Mahowald M."/>
            <person name="Liep D."/>
            <person name="Gordon J."/>
        </authorList>
    </citation>
    <scope>NUCLEOTIDE SEQUENCE [LARGE SCALE GENOMIC DNA]</scope>
    <source>
        <strain evidence="1 2">DSM 17393</strain>
    </source>
</reference>
<name>B3C7F2_9BACE</name>
<dbReference type="AlphaFoldDB" id="B3C7F2"/>
<evidence type="ECO:0000313" key="2">
    <source>
        <dbReference type="Proteomes" id="UP000004596"/>
    </source>
</evidence>
<comment type="caution">
    <text evidence="1">The sequence shown here is derived from an EMBL/GenBank/DDBJ whole genome shotgun (WGS) entry which is preliminary data.</text>
</comment>
<evidence type="ECO:0000313" key="1">
    <source>
        <dbReference type="EMBL" id="EDV07277.1"/>
    </source>
</evidence>
<organism evidence="1 2">
    <name type="scientific">Bacteroides intestinalis DSM 17393</name>
    <dbReference type="NCBI Taxonomy" id="471870"/>
    <lineage>
        <taxon>Bacteria</taxon>
        <taxon>Pseudomonadati</taxon>
        <taxon>Bacteroidota</taxon>
        <taxon>Bacteroidia</taxon>
        <taxon>Bacteroidales</taxon>
        <taxon>Bacteroidaceae</taxon>
        <taxon>Bacteroides</taxon>
    </lineage>
</organism>
<sequence length="46" mass="5415">MLNRQDKNTLPLLMQINREGQSVERGREIEKSVIQRPSLFLISFKT</sequence>
<dbReference type="Proteomes" id="UP000004596">
    <property type="component" value="Unassembled WGS sequence"/>
</dbReference>
<gene>
    <name evidence="1" type="ORF">BACINT_00844</name>
</gene>
<accession>B3C7F2</accession>